<keyword evidence="1" id="KW-1133">Transmembrane helix</keyword>
<keyword evidence="5" id="KW-1185">Reference proteome</keyword>
<evidence type="ECO:0000313" key="4">
    <source>
        <dbReference type="EMBL" id="MCI0129283.1"/>
    </source>
</evidence>
<dbReference type="AlphaFoldDB" id="A0AA41UD47"/>
<dbReference type="SMART" id="SM00052">
    <property type="entry name" value="EAL"/>
    <property type="match status" value="1"/>
</dbReference>
<protein>
    <submittedName>
        <fullName evidence="4">EAL domain-containing protein</fullName>
    </submittedName>
</protein>
<feature type="transmembrane region" description="Helical" evidence="1">
    <location>
        <begin position="12"/>
        <end position="32"/>
    </location>
</feature>
<comment type="caution">
    <text evidence="4">The sequence shown here is derived from an EMBL/GenBank/DDBJ whole genome shotgun (WGS) entry which is preliminary data.</text>
</comment>
<dbReference type="PANTHER" id="PTHR44757:SF2">
    <property type="entry name" value="BIOFILM ARCHITECTURE MAINTENANCE PROTEIN MBAA"/>
    <property type="match status" value="1"/>
</dbReference>
<dbReference type="CDD" id="cd01949">
    <property type="entry name" value="GGDEF"/>
    <property type="match status" value="1"/>
</dbReference>
<dbReference type="SMART" id="SM00091">
    <property type="entry name" value="PAS"/>
    <property type="match status" value="1"/>
</dbReference>
<dbReference type="InterPro" id="IPR000160">
    <property type="entry name" value="GGDEF_dom"/>
</dbReference>
<dbReference type="Pfam" id="PF12860">
    <property type="entry name" value="PAS_7"/>
    <property type="match status" value="1"/>
</dbReference>
<gene>
    <name evidence="4" type="ORF">ML536_20815</name>
</gene>
<dbReference type="Gene3D" id="3.30.450.20">
    <property type="entry name" value="PAS domain"/>
    <property type="match status" value="1"/>
</dbReference>
<name>A0AA41UD47_9HYPH</name>
<sequence length="774" mass="86271">MKPSTIRILRIALAIVIVGFIASAGYTSLLVFQRQTALKDVGRGNVNWLVAQGPAEFARLQQRISEYQIADSPVDAAEVKLRYDIMMNRLKTLKSDEISKFINASKRNVDTVADLERVLKEVEAQLDTLGDPGVATRLLAIMEPVYPKLARLSADANVWNAQRIADDREGLFRLQWVFTLVAGGLILCGCIFVALLLFHNRLLKRTQEQLHDQDIALQTQNDRFNAALNNMSQGLCLLDAERRVIVYNKRFLELLKLDPDRVAPGTPLSEIVAPELLPQSLDLAIADGEDGDETETPIMPGERIHRFDGMVLAVTHAPMVGGGWVSTFEDVTERQRTQDHIVHMAHHDALTGMPNRLLFWKSAQQATRRLQNSGQPFAILYLDLDRFKEVNDSLGHPVGDALLRQVADSLRSSVSAPDIVARLGGDEFAVLHRCVDNSLASTTELAARLLRAINRPYLIDGNEIVISTSIGVAVAPRDGRDTDELMKNADLALYRAKAEGSSTFNFFAPEIEAALQVRRKLEADLRRGIELEQFELYFQPLVSLSTRRVVSGEALIRWHHPERGMISPGEFIPLAEETGLINALGEWALRRALGQARDWPSGVRVSVNLSPVQFREPGLPELIKRVLEETGFPSNRLDLEITESVLLQNNITNLDALHRLRALGLRIALDDFGTGYSSLSYLQRFPFDKLKIDQSFVRDLESRPESVAIIQSITNLARNLKMATTAEGVETLAQVDIVTAAGCTEAQGYYFNRPMPEADFRALIGKENRELSLV</sequence>
<dbReference type="SUPFAM" id="SSF55073">
    <property type="entry name" value="Nucleotide cyclase"/>
    <property type="match status" value="1"/>
</dbReference>
<dbReference type="Pfam" id="PF00990">
    <property type="entry name" value="GGDEF"/>
    <property type="match status" value="1"/>
</dbReference>
<feature type="domain" description="GGDEF" evidence="3">
    <location>
        <begin position="375"/>
        <end position="509"/>
    </location>
</feature>
<dbReference type="InterPro" id="IPR000014">
    <property type="entry name" value="PAS"/>
</dbReference>
<dbReference type="InterPro" id="IPR029787">
    <property type="entry name" value="Nucleotide_cyclase"/>
</dbReference>
<dbReference type="InterPro" id="IPR001633">
    <property type="entry name" value="EAL_dom"/>
</dbReference>
<evidence type="ECO:0000259" key="3">
    <source>
        <dbReference type="PROSITE" id="PS50887"/>
    </source>
</evidence>
<feature type="transmembrane region" description="Helical" evidence="1">
    <location>
        <begin position="176"/>
        <end position="198"/>
    </location>
</feature>
<keyword evidence="1" id="KW-0472">Membrane</keyword>
<feature type="domain" description="EAL" evidence="2">
    <location>
        <begin position="518"/>
        <end position="768"/>
    </location>
</feature>
<dbReference type="EMBL" id="JALAZD010000004">
    <property type="protein sequence ID" value="MCI0129283.1"/>
    <property type="molecule type" value="Genomic_DNA"/>
</dbReference>
<dbReference type="PANTHER" id="PTHR44757">
    <property type="entry name" value="DIGUANYLATE CYCLASE DGCP"/>
    <property type="match status" value="1"/>
</dbReference>
<reference evidence="4" key="1">
    <citation type="submission" date="2022-03" db="EMBL/GenBank/DDBJ databases">
        <title>The complete genome sequence of a Methyloterrigena soli.</title>
        <authorList>
            <person name="Zi Z."/>
        </authorList>
    </citation>
    <scope>NUCLEOTIDE SEQUENCE</scope>
    <source>
        <strain evidence="4">M48</strain>
    </source>
</reference>
<dbReference type="RefSeq" id="WP_052016009.1">
    <property type="nucleotide sequence ID" value="NZ_CP068983.1"/>
</dbReference>
<dbReference type="SUPFAM" id="SSF55785">
    <property type="entry name" value="PYP-like sensor domain (PAS domain)"/>
    <property type="match status" value="1"/>
</dbReference>
<accession>A0AA41UD47</accession>
<dbReference type="NCBIfam" id="TIGR00254">
    <property type="entry name" value="GGDEF"/>
    <property type="match status" value="1"/>
</dbReference>
<dbReference type="InterPro" id="IPR043128">
    <property type="entry name" value="Rev_trsase/Diguanyl_cyclase"/>
</dbReference>
<evidence type="ECO:0000313" key="5">
    <source>
        <dbReference type="Proteomes" id="UP001156140"/>
    </source>
</evidence>
<organism evidence="4 5">
    <name type="scientific">Paradevosia shaoguanensis</name>
    <dbReference type="NCBI Taxonomy" id="1335043"/>
    <lineage>
        <taxon>Bacteria</taxon>
        <taxon>Pseudomonadati</taxon>
        <taxon>Pseudomonadota</taxon>
        <taxon>Alphaproteobacteria</taxon>
        <taxon>Hyphomicrobiales</taxon>
        <taxon>Devosiaceae</taxon>
        <taxon>Paradevosia</taxon>
    </lineage>
</organism>
<dbReference type="Pfam" id="PF00563">
    <property type="entry name" value="EAL"/>
    <property type="match status" value="1"/>
</dbReference>
<dbReference type="PROSITE" id="PS50887">
    <property type="entry name" value="GGDEF"/>
    <property type="match status" value="1"/>
</dbReference>
<dbReference type="PROSITE" id="PS50883">
    <property type="entry name" value="EAL"/>
    <property type="match status" value="1"/>
</dbReference>
<evidence type="ECO:0000256" key="1">
    <source>
        <dbReference type="SAM" id="Phobius"/>
    </source>
</evidence>
<dbReference type="SMART" id="SM00267">
    <property type="entry name" value="GGDEF"/>
    <property type="match status" value="1"/>
</dbReference>
<dbReference type="InterPro" id="IPR035919">
    <property type="entry name" value="EAL_sf"/>
</dbReference>
<dbReference type="Gene3D" id="3.20.20.450">
    <property type="entry name" value="EAL domain"/>
    <property type="match status" value="1"/>
</dbReference>
<dbReference type="GO" id="GO:0003824">
    <property type="term" value="F:catalytic activity"/>
    <property type="evidence" value="ECO:0007669"/>
    <property type="project" value="UniProtKB-ARBA"/>
</dbReference>
<dbReference type="InterPro" id="IPR035965">
    <property type="entry name" value="PAS-like_dom_sf"/>
</dbReference>
<keyword evidence="1" id="KW-0812">Transmembrane</keyword>
<proteinExistence type="predicted"/>
<dbReference type="SUPFAM" id="SSF141868">
    <property type="entry name" value="EAL domain-like"/>
    <property type="match status" value="1"/>
</dbReference>
<dbReference type="Proteomes" id="UP001156140">
    <property type="component" value="Unassembled WGS sequence"/>
</dbReference>
<dbReference type="CDD" id="cd01948">
    <property type="entry name" value="EAL"/>
    <property type="match status" value="1"/>
</dbReference>
<dbReference type="FunFam" id="3.30.70.270:FF:000001">
    <property type="entry name" value="Diguanylate cyclase domain protein"/>
    <property type="match status" value="1"/>
</dbReference>
<dbReference type="InterPro" id="IPR052155">
    <property type="entry name" value="Biofilm_reg_signaling"/>
</dbReference>
<evidence type="ECO:0000259" key="2">
    <source>
        <dbReference type="PROSITE" id="PS50883"/>
    </source>
</evidence>
<dbReference type="Gene3D" id="3.30.70.270">
    <property type="match status" value="1"/>
</dbReference>